<reference evidence="4" key="1">
    <citation type="journal article" date="2023" name="Mol. Phylogenet. Evol.">
        <title>Genome-scale phylogeny and comparative genomics of the fungal order Sordariales.</title>
        <authorList>
            <person name="Hensen N."/>
            <person name="Bonometti L."/>
            <person name="Westerberg I."/>
            <person name="Brannstrom I.O."/>
            <person name="Guillou S."/>
            <person name="Cros-Aarteil S."/>
            <person name="Calhoun S."/>
            <person name="Haridas S."/>
            <person name="Kuo A."/>
            <person name="Mondo S."/>
            <person name="Pangilinan J."/>
            <person name="Riley R."/>
            <person name="LaButti K."/>
            <person name="Andreopoulos B."/>
            <person name="Lipzen A."/>
            <person name="Chen C."/>
            <person name="Yan M."/>
            <person name="Daum C."/>
            <person name="Ng V."/>
            <person name="Clum A."/>
            <person name="Steindorff A."/>
            <person name="Ohm R.A."/>
            <person name="Martin F."/>
            <person name="Silar P."/>
            <person name="Natvig D.O."/>
            <person name="Lalanne C."/>
            <person name="Gautier V."/>
            <person name="Ament-Velasquez S.L."/>
            <person name="Kruys A."/>
            <person name="Hutchinson M.I."/>
            <person name="Powell A.J."/>
            <person name="Barry K."/>
            <person name="Miller A.N."/>
            <person name="Grigoriev I.V."/>
            <person name="Debuchy R."/>
            <person name="Gladieux P."/>
            <person name="Hiltunen Thoren M."/>
            <person name="Johannesson H."/>
        </authorList>
    </citation>
    <scope>NUCLEOTIDE SEQUENCE</scope>
    <source>
        <strain evidence="4">CBS 232.78</strain>
    </source>
</reference>
<dbReference type="InterPro" id="IPR027417">
    <property type="entry name" value="P-loop_NTPase"/>
</dbReference>
<proteinExistence type="predicted"/>
<keyword evidence="2" id="KW-0802">TPR repeat</keyword>
<dbReference type="SMART" id="SM00028">
    <property type="entry name" value="TPR"/>
    <property type="match status" value="7"/>
</dbReference>
<feature type="repeat" description="TPR" evidence="2">
    <location>
        <begin position="1097"/>
        <end position="1130"/>
    </location>
</feature>
<evidence type="ECO:0000313" key="5">
    <source>
        <dbReference type="Proteomes" id="UP001285441"/>
    </source>
</evidence>
<dbReference type="SUPFAM" id="SSF52540">
    <property type="entry name" value="P-loop containing nucleoside triphosphate hydrolases"/>
    <property type="match status" value="1"/>
</dbReference>
<gene>
    <name evidence="4" type="ORF">B0H63DRAFT_508378</name>
</gene>
<dbReference type="Gene3D" id="3.40.50.300">
    <property type="entry name" value="P-loop containing nucleotide triphosphate hydrolases"/>
    <property type="match status" value="1"/>
</dbReference>
<dbReference type="InterPro" id="IPR019734">
    <property type="entry name" value="TPR_rpt"/>
</dbReference>
<dbReference type="InterPro" id="IPR056884">
    <property type="entry name" value="NPHP3-like_N"/>
</dbReference>
<feature type="domain" description="Nephrocystin 3-like N-terminal" evidence="3">
    <location>
        <begin position="335"/>
        <end position="467"/>
    </location>
</feature>
<evidence type="ECO:0000313" key="4">
    <source>
        <dbReference type="EMBL" id="KAK3391181.1"/>
    </source>
</evidence>
<protein>
    <recommendedName>
        <fullName evidence="3">Nephrocystin 3-like N-terminal domain-containing protein</fullName>
    </recommendedName>
</protein>
<accession>A0AAE0P0L8</accession>
<dbReference type="PANTHER" id="PTHR10039:SF14">
    <property type="entry name" value="NACHT DOMAIN-CONTAINING PROTEIN"/>
    <property type="match status" value="1"/>
</dbReference>
<comment type="caution">
    <text evidence="4">The sequence shown here is derived from an EMBL/GenBank/DDBJ whole genome shotgun (WGS) entry which is preliminary data.</text>
</comment>
<evidence type="ECO:0000259" key="3">
    <source>
        <dbReference type="Pfam" id="PF24883"/>
    </source>
</evidence>
<keyword evidence="1" id="KW-0677">Repeat</keyword>
<dbReference type="Gene3D" id="1.25.40.10">
    <property type="entry name" value="Tetratricopeptide repeat domain"/>
    <property type="match status" value="3"/>
</dbReference>
<dbReference type="Pfam" id="PF13181">
    <property type="entry name" value="TPR_8"/>
    <property type="match status" value="1"/>
</dbReference>
<evidence type="ECO:0000256" key="2">
    <source>
        <dbReference type="PROSITE-ProRule" id="PRU00339"/>
    </source>
</evidence>
<evidence type="ECO:0000256" key="1">
    <source>
        <dbReference type="ARBA" id="ARBA00022737"/>
    </source>
</evidence>
<dbReference type="SUPFAM" id="SSF48452">
    <property type="entry name" value="TPR-like"/>
    <property type="match status" value="2"/>
</dbReference>
<organism evidence="4 5">
    <name type="scientific">Podospora didyma</name>
    <dbReference type="NCBI Taxonomy" id="330526"/>
    <lineage>
        <taxon>Eukaryota</taxon>
        <taxon>Fungi</taxon>
        <taxon>Dikarya</taxon>
        <taxon>Ascomycota</taxon>
        <taxon>Pezizomycotina</taxon>
        <taxon>Sordariomycetes</taxon>
        <taxon>Sordariomycetidae</taxon>
        <taxon>Sordariales</taxon>
        <taxon>Podosporaceae</taxon>
        <taxon>Podospora</taxon>
    </lineage>
</organism>
<dbReference type="EMBL" id="JAULSW010000002">
    <property type="protein sequence ID" value="KAK3391181.1"/>
    <property type="molecule type" value="Genomic_DNA"/>
</dbReference>
<sequence>MPLRERIGRALRAARSPHQQLIDSSDEEDLETATIENDLENLGLTVPFPPYFFQSDIANSASSNPRLIQYDRRLLEASRELLHALQLYSEGKEGKGCLVARILDGDTDAAAELVRDPEKLSAFVSQVLDEQKAKKATISSRFGAIIGKVYPLLSLTLGTTSAVAEGVTFVPVKGTVNALSLLLAIADQEHTKSADFLKQLDRISFQALRVAAVKQSGHEFNDILLEKATNLMTAILVFFKGSLLYLKHDFFHHLWKGILLGPQVYADAKAELTDAIHEFDQALLTEITLRHVSTQPPKSQDPDGLLTIELIQWLQPSHWEVETEFARHCRRRVEGVGKSTIAAYVVQALKAQHPDACVLYFFCKAGGATLNTLSQLVRTLTAQLVPNLESAREHLCERKEKGLDPTKPDALFLYQELFRDALNGCKNEIFVILDGLDECSAEGQMDDVAELLRSMSSLPLKLLVSSRVTSEITKGLSSAAKKELTYDESRGDIQLYVSHIVSEKKSLERGFKSLNIDAAEFLSEKSNGNFLWVKLVLDTLKDTTSGSDFRSVIDLLPKDLEAIYERFFRRLESRGNLELALTILKCVLHSKRPLTMPEMESMVSLILGDDVFVESFVESDLASLLRKTPVEPANLNTVHETFRSYITTESSSKDKCIKTAHSHVKILAACLTTLAAPKKTQNSIRDYAVRFWLDHLAEVFRNTPSITNSELRLVFSKLHLFWASETAMVEWMRAFIFASPNHHYTLGGTMASFHNLVDVLICSEAPRCCGIAENAIAGWKDVEEWLSGILSGSDQLAPKFCSNLYHTWLTTNWEELSTAEWVFRATHSIKRILKDTSCPIEDIKARGNWKQYFSAHAVSELNTLGNLQDLLANADYDDTDGTQIGNHAIALLELKSGECVDRFEEAIDECPDQWHLHEGLAAYYEKHDEIDKAIASLENALKVDTKEFPSSAFTHASLVSKNRRDAGDYEGAVEAFRDDLRYASPSDTNRYWDAMAKVWKSQGDGNKMVDLYKEAVEKYPKAGSAYWEKLAETYGRGGAREMEWQTYRNAMVKDPENRSKYGKEVLQLADHLIALCVWPPVSVVLEQGAKDDPENAAEYHRALGNAYMCQRKWKEALEQFERHAELKDSRWIYHDIGHAYLGLGETAKALMAYKAAVLEARASTKALTMGYVHIIDGEYGKAMRLFKRALSQLASGEEEAHMPINFVQEDDSGQQQLFQLHLQLALCCEATGKLEDMRENLEKAVDDLKPMTLKADADKDRELVYRHHARALFHIGLVEEKLGRKEDARETLTRAVFLLEKTTMEGDDETQKSEEDEAIAALRRAADGADKVGGSTDQPPDLKETKGCMRLQRRLTLPYTTDWYCAQSWQPPRRRGWEEWNEVDFTNKFVLCQGDRTVVVPWGFGHY</sequence>
<keyword evidence="5" id="KW-1185">Reference proteome</keyword>
<name>A0AAE0P0L8_9PEZI</name>
<dbReference type="PANTHER" id="PTHR10039">
    <property type="entry name" value="AMELOGENIN"/>
    <property type="match status" value="1"/>
</dbReference>
<reference evidence="4" key="2">
    <citation type="submission" date="2023-06" db="EMBL/GenBank/DDBJ databases">
        <authorList>
            <consortium name="Lawrence Berkeley National Laboratory"/>
            <person name="Haridas S."/>
            <person name="Hensen N."/>
            <person name="Bonometti L."/>
            <person name="Westerberg I."/>
            <person name="Brannstrom I.O."/>
            <person name="Guillou S."/>
            <person name="Cros-Aarteil S."/>
            <person name="Calhoun S."/>
            <person name="Kuo A."/>
            <person name="Mondo S."/>
            <person name="Pangilinan J."/>
            <person name="Riley R."/>
            <person name="LaButti K."/>
            <person name="Andreopoulos B."/>
            <person name="Lipzen A."/>
            <person name="Chen C."/>
            <person name="Yanf M."/>
            <person name="Daum C."/>
            <person name="Ng V."/>
            <person name="Clum A."/>
            <person name="Steindorff A."/>
            <person name="Ohm R."/>
            <person name="Martin F."/>
            <person name="Silar P."/>
            <person name="Natvig D."/>
            <person name="Lalanne C."/>
            <person name="Gautier V."/>
            <person name="Ament-velasquez S.L."/>
            <person name="Kruys A."/>
            <person name="Hutchinson M.I."/>
            <person name="Powell A.J."/>
            <person name="Barry K."/>
            <person name="Miller A.N."/>
            <person name="Grigoriev I.V."/>
            <person name="Debuchy R."/>
            <person name="Gladieux P."/>
            <person name="Thoren M.H."/>
            <person name="Johannesson H."/>
        </authorList>
    </citation>
    <scope>NUCLEOTIDE SEQUENCE</scope>
    <source>
        <strain evidence="4">CBS 232.78</strain>
    </source>
</reference>
<dbReference type="InterPro" id="IPR011990">
    <property type="entry name" value="TPR-like_helical_dom_sf"/>
</dbReference>
<dbReference type="Proteomes" id="UP001285441">
    <property type="component" value="Unassembled WGS sequence"/>
</dbReference>
<dbReference type="PROSITE" id="PS50005">
    <property type="entry name" value="TPR"/>
    <property type="match status" value="1"/>
</dbReference>
<dbReference type="Pfam" id="PF24883">
    <property type="entry name" value="NPHP3_N"/>
    <property type="match status" value="1"/>
</dbReference>